<dbReference type="PROSITE" id="PS50255">
    <property type="entry name" value="CYTOCHROME_B5_2"/>
    <property type="match status" value="1"/>
</dbReference>
<dbReference type="Proteomes" id="UP000572817">
    <property type="component" value="Unassembled WGS sequence"/>
</dbReference>
<proteinExistence type="inferred from homology"/>
<dbReference type="InterPro" id="IPR001199">
    <property type="entry name" value="Cyt_B5-like_heme/steroid-bd"/>
</dbReference>
<dbReference type="GO" id="GO:0005506">
    <property type="term" value="F:iron ion binding"/>
    <property type="evidence" value="ECO:0007669"/>
    <property type="project" value="TreeGrafter"/>
</dbReference>
<dbReference type="PIRSF" id="PIRSF000345">
    <property type="entry name" value="OLE1"/>
    <property type="match status" value="1"/>
</dbReference>
<dbReference type="Pfam" id="PF00173">
    <property type="entry name" value="Cyt-b5"/>
    <property type="match status" value="1"/>
</dbReference>
<evidence type="ECO:0000256" key="7">
    <source>
        <dbReference type="ARBA" id="ARBA00022723"/>
    </source>
</evidence>
<evidence type="ECO:0000259" key="19">
    <source>
        <dbReference type="PROSITE" id="PS50255"/>
    </source>
</evidence>
<evidence type="ECO:0000256" key="4">
    <source>
        <dbReference type="ARBA" id="ARBA00022516"/>
    </source>
</evidence>
<dbReference type="OrthoDB" id="10260134at2759"/>
<keyword evidence="4 16" id="KW-0444">Lipid biosynthesis</keyword>
<evidence type="ECO:0000313" key="21">
    <source>
        <dbReference type="Proteomes" id="UP000572817"/>
    </source>
</evidence>
<comment type="function">
    <text evidence="16">Stearoyl-CoA desaturase that utilizes O(2) and electrons from reduced cytochrome b5 to introduce the first double bond into saturated fatty acyl-CoA substrates.</text>
</comment>
<keyword evidence="3 16" id="KW-0813">Transport</keyword>
<name>A0A8H4INQ2_9PEZI</name>
<evidence type="ECO:0000256" key="6">
    <source>
        <dbReference type="ARBA" id="ARBA00022692"/>
    </source>
</evidence>
<dbReference type="GO" id="GO:0005789">
    <property type="term" value="C:endoplasmic reticulum membrane"/>
    <property type="evidence" value="ECO:0007669"/>
    <property type="project" value="TreeGrafter"/>
</dbReference>
<evidence type="ECO:0000256" key="18">
    <source>
        <dbReference type="SAM" id="Phobius"/>
    </source>
</evidence>
<evidence type="ECO:0000256" key="16">
    <source>
        <dbReference type="PIRNR" id="PIRNR000345"/>
    </source>
</evidence>
<dbReference type="PROSITE" id="PS00476">
    <property type="entry name" value="FATTY_ACID_DESATUR_1"/>
    <property type="match status" value="1"/>
</dbReference>
<dbReference type="PANTHER" id="PTHR11351:SF31">
    <property type="entry name" value="DESATURASE 1, ISOFORM A-RELATED"/>
    <property type="match status" value="1"/>
</dbReference>
<dbReference type="GO" id="GO:0004768">
    <property type="term" value="F:stearoyl-CoA 9-desaturase activity"/>
    <property type="evidence" value="ECO:0007669"/>
    <property type="project" value="UniProtKB-UniRule"/>
</dbReference>
<keyword evidence="12 16" id="KW-0408">Iron</keyword>
<keyword evidence="5 16" id="KW-0349">Heme</keyword>
<accession>A0A8H4INQ2</accession>
<keyword evidence="7 16" id="KW-0479">Metal-binding</keyword>
<dbReference type="InterPro" id="IPR009160">
    <property type="entry name" value="Acyl-CoA_deSatase_haem/ster-bd"/>
</dbReference>
<evidence type="ECO:0000256" key="2">
    <source>
        <dbReference type="ARBA" id="ARBA00009295"/>
    </source>
</evidence>
<dbReference type="PROSITE" id="PS00191">
    <property type="entry name" value="CYTOCHROME_B5_1"/>
    <property type="match status" value="1"/>
</dbReference>
<feature type="region of interest" description="Disordered" evidence="17">
    <location>
        <begin position="1"/>
        <end position="42"/>
    </location>
</feature>
<dbReference type="AlphaFoldDB" id="A0A8H4INQ2"/>
<dbReference type="InterPro" id="IPR005804">
    <property type="entry name" value="FA_desaturase_dom"/>
</dbReference>
<evidence type="ECO:0000256" key="12">
    <source>
        <dbReference type="ARBA" id="ARBA00023004"/>
    </source>
</evidence>
<dbReference type="InterPro" id="IPR001522">
    <property type="entry name" value="FADS-1_CS"/>
</dbReference>
<gene>
    <name evidence="20" type="ORF">GTA08_BOTSDO09113</name>
</gene>
<dbReference type="PRINTS" id="PR00363">
    <property type="entry name" value="CYTOCHROMEB5"/>
</dbReference>
<keyword evidence="9 16" id="KW-0249">Electron transport</keyword>
<dbReference type="GO" id="GO:0020037">
    <property type="term" value="F:heme binding"/>
    <property type="evidence" value="ECO:0007669"/>
    <property type="project" value="InterPro"/>
</dbReference>
<dbReference type="PRINTS" id="PR00075">
    <property type="entry name" value="FACDDSATRASE"/>
</dbReference>
<evidence type="ECO:0000256" key="9">
    <source>
        <dbReference type="ARBA" id="ARBA00022982"/>
    </source>
</evidence>
<feature type="compositionally biased region" description="Basic and acidic residues" evidence="17">
    <location>
        <begin position="33"/>
        <end position="42"/>
    </location>
</feature>
<keyword evidence="13 16" id="KW-0443">Lipid metabolism</keyword>
<comment type="catalytic activity">
    <reaction evidence="16">
        <text>octadecanoyl-CoA + 2 Fe(II)-[cytochrome b5] + O2 + 2 H(+) = (9Z)-octadecenoyl-CoA + 2 Fe(III)-[cytochrome b5] + 2 H2O</text>
        <dbReference type="Rhea" id="RHEA:19721"/>
        <dbReference type="Rhea" id="RHEA-COMP:10438"/>
        <dbReference type="Rhea" id="RHEA-COMP:10439"/>
        <dbReference type="ChEBI" id="CHEBI:15377"/>
        <dbReference type="ChEBI" id="CHEBI:15378"/>
        <dbReference type="ChEBI" id="CHEBI:15379"/>
        <dbReference type="ChEBI" id="CHEBI:29033"/>
        <dbReference type="ChEBI" id="CHEBI:29034"/>
        <dbReference type="ChEBI" id="CHEBI:57387"/>
        <dbReference type="ChEBI" id="CHEBI:57394"/>
        <dbReference type="EC" id="1.14.19.1"/>
    </reaction>
</comment>
<evidence type="ECO:0000256" key="15">
    <source>
        <dbReference type="ARBA" id="ARBA00023160"/>
    </source>
</evidence>
<evidence type="ECO:0000256" key="5">
    <source>
        <dbReference type="ARBA" id="ARBA00022617"/>
    </source>
</evidence>
<dbReference type="SUPFAM" id="SSF55856">
    <property type="entry name" value="Cytochrome b5-like heme/steroid binding domain"/>
    <property type="match status" value="1"/>
</dbReference>
<evidence type="ECO:0000256" key="14">
    <source>
        <dbReference type="ARBA" id="ARBA00023136"/>
    </source>
</evidence>
<dbReference type="GO" id="GO:0006636">
    <property type="term" value="P:unsaturated fatty acid biosynthetic process"/>
    <property type="evidence" value="ECO:0007669"/>
    <property type="project" value="UniProtKB-UniRule"/>
</dbReference>
<dbReference type="CDD" id="cd03505">
    <property type="entry name" value="Delta9-FADS-like"/>
    <property type="match status" value="1"/>
</dbReference>
<dbReference type="FunFam" id="3.10.120.10:FF:000004">
    <property type="entry name" value="Acyl-CoA desaturase"/>
    <property type="match status" value="1"/>
</dbReference>
<keyword evidence="8 16" id="KW-0276">Fatty acid metabolism</keyword>
<dbReference type="InterPro" id="IPR036400">
    <property type="entry name" value="Cyt_B5-like_heme/steroid_sf"/>
</dbReference>
<dbReference type="InterPro" id="IPR015876">
    <property type="entry name" value="Acyl-CoA_DS"/>
</dbReference>
<organism evidence="20 21">
    <name type="scientific">Botryosphaeria dothidea</name>
    <dbReference type="NCBI Taxonomy" id="55169"/>
    <lineage>
        <taxon>Eukaryota</taxon>
        <taxon>Fungi</taxon>
        <taxon>Dikarya</taxon>
        <taxon>Ascomycota</taxon>
        <taxon>Pezizomycotina</taxon>
        <taxon>Dothideomycetes</taxon>
        <taxon>Dothideomycetes incertae sedis</taxon>
        <taxon>Botryosphaeriales</taxon>
        <taxon>Botryosphaeriaceae</taxon>
        <taxon>Botryosphaeria</taxon>
    </lineage>
</organism>
<dbReference type="PANTHER" id="PTHR11351">
    <property type="entry name" value="ACYL-COA DESATURASE"/>
    <property type="match status" value="1"/>
</dbReference>
<evidence type="ECO:0000313" key="20">
    <source>
        <dbReference type="EMBL" id="KAF4303353.1"/>
    </source>
</evidence>
<evidence type="ECO:0000256" key="1">
    <source>
        <dbReference type="ARBA" id="ARBA00004141"/>
    </source>
</evidence>
<keyword evidence="15 16" id="KW-0275">Fatty acid biosynthesis</keyword>
<dbReference type="EC" id="1.14.19.1" evidence="16"/>
<dbReference type="Gene3D" id="3.10.120.10">
    <property type="entry name" value="Cytochrome b5-like heme/steroid binding domain"/>
    <property type="match status" value="1"/>
</dbReference>
<evidence type="ECO:0000256" key="17">
    <source>
        <dbReference type="SAM" id="MobiDB-lite"/>
    </source>
</evidence>
<comment type="cofactor">
    <cofactor evidence="16">
        <name>Fe(2+)</name>
        <dbReference type="ChEBI" id="CHEBI:29033"/>
    </cofactor>
    <text evidence="16">Expected to bind 2 Fe(2+) ions per subunit.</text>
</comment>
<evidence type="ECO:0000256" key="11">
    <source>
        <dbReference type="ARBA" id="ARBA00023002"/>
    </source>
</evidence>
<evidence type="ECO:0000256" key="10">
    <source>
        <dbReference type="ARBA" id="ARBA00022989"/>
    </source>
</evidence>
<dbReference type="InterPro" id="IPR018506">
    <property type="entry name" value="Cyt_B5_heme-BS"/>
</dbReference>
<feature type="transmembrane region" description="Helical" evidence="18">
    <location>
        <begin position="91"/>
        <end position="108"/>
    </location>
</feature>
<evidence type="ECO:0000256" key="13">
    <source>
        <dbReference type="ARBA" id="ARBA00023098"/>
    </source>
</evidence>
<sequence length="481" mass="55065">MPSHQPVAGEQAVKPEFLSNQPSAMAKPSEPNRNPKYDPNKKHITDYPMTRQNWYKHVNWLNVFFIGGIPLMGCIAAFWTPLTLKTLLWSVLYYYWTGLGITAGYHRLWAHTSYKATKPLQLFLALVGAGAVEGSIRWWSRDHRAHHRYTDTEKDPYSVRKGLLYSHLGWMVMKQNPKRIGRTDISDLNDDPIVVWQHRHYVKLVLFMGLIFPTLVTGLGWGDWMGGFIYAGILRIFFVQQATFCVNSLAHWLGDQPFDDRNSPRDHVLTALVTLGEGYHNFHHEFPSDYRNAIEWFQYDPTKWCIWSWKQLGLAYDLKQFRANEIEKGRVQQAQKKLDQKRAKLDWGIPLDQLPVMEWDDYVDQAKNGRGLIAVAGVVHDVTDFIQDHPGGKAMIRAGVGKDATAMFNGGVYDHSNAAHNLLSTMRVGVIRGGCEVEIWKRANRENKEVEYVKDDYGNRVVRAGEQPTKVRQPMVSAGAA</sequence>
<keyword evidence="11 16" id="KW-0560">Oxidoreductase</keyword>
<evidence type="ECO:0000256" key="8">
    <source>
        <dbReference type="ARBA" id="ARBA00022832"/>
    </source>
</evidence>
<evidence type="ECO:0000256" key="3">
    <source>
        <dbReference type="ARBA" id="ARBA00022448"/>
    </source>
</evidence>
<comment type="subcellular location">
    <subcellularLocation>
        <location evidence="1">Membrane</location>
        <topology evidence="1">Multi-pass membrane protein</topology>
    </subcellularLocation>
</comment>
<feature type="domain" description="Cytochrome b5 heme-binding" evidence="19">
    <location>
        <begin position="354"/>
        <end position="432"/>
    </location>
</feature>
<dbReference type="Pfam" id="PF00487">
    <property type="entry name" value="FA_desaturase"/>
    <property type="match status" value="1"/>
</dbReference>
<keyword evidence="6 18" id="KW-0812">Transmembrane</keyword>
<keyword evidence="14 18" id="KW-0472">Membrane</keyword>
<protein>
    <recommendedName>
        <fullName evidence="16">Acyl-CoA desaturase</fullName>
        <ecNumber evidence="16">1.14.19.1</ecNumber>
    </recommendedName>
</protein>
<feature type="transmembrane region" description="Helical" evidence="18">
    <location>
        <begin position="60"/>
        <end position="79"/>
    </location>
</feature>
<reference evidence="20" key="1">
    <citation type="submission" date="2020-04" db="EMBL/GenBank/DDBJ databases">
        <title>Genome Assembly and Annotation of Botryosphaeria dothidea sdau 11-99, a Latent Pathogen of Apple Fruit Ring Rot in China.</title>
        <authorList>
            <person name="Yu C."/>
            <person name="Diao Y."/>
            <person name="Lu Q."/>
            <person name="Zhao J."/>
            <person name="Cui S."/>
            <person name="Peng C."/>
            <person name="He B."/>
            <person name="Liu H."/>
        </authorList>
    </citation>
    <scope>NUCLEOTIDE SEQUENCE [LARGE SCALE GENOMIC DNA]</scope>
    <source>
        <strain evidence="20">Sdau11-99</strain>
    </source>
</reference>
<comment type="caution">
    <text evidence="20">The sequence shown here is derived from an EMBL/GenBank/DDBJ whole genome shotgun (WGS) entry which is preliminary data.</text>
</comment>
<keyword evidence="10 18" id="KW-1133">Transmembrane helix</keyword>
<keyword evidence="21" id="KW-1185">Reference proteome</keyword>
<dbReference type="EMBL" id="WWBZ02000062">
    <property type="protein sequence ID" value="KAF4303353.1"/>
    <property type="molecule type" value="Genomic_DNA"/>
</dbReference>
<feature type="transmembrane region" description="Helical" evidence="18">
    <location>
        <begin position="204"/>
        <end position="222"/>
    </location>
</feature>
<dbReference type="SMART" id="SM01117">
    <property type="entry name" value="Cyt-b5"/>
    <property type="match status" value="1"/>
</dbReference>
<comment type="similarity">
    <text evidence="2 16">Belongs to the fatty acid desaturase type 1 family.</text>
</comment>